<dbReference type="GO" id="GO:0008270">
    <property type="term" value="F:zinc ion binding"/>
    <property type="evidence" value="ECO:0007669"/>
    <property type="project" value="InterPro"/>
</dbReference>
<evidence type="ECO:0000256" key="3">
    <source>
        <dbReference type="PROSITE-ProRule" id="PRU00708"/>
    </source>
</evidence>
<feature type="repeat" description="PPR" evidence="3">
    <location>
        <begin position="81"/>
        <end position="111"/>
    </location>
</feature>
<evidence type="ECO:0000313" key="6">
    <source>
        <dbReference type="Proteomes" id="UP001417504"/>
    </source>
</evidence>
<dbReference type="FunFam" id="1.25.40.10:FF:000690">
    <property type="entry name" value="Pentatricopeptide repeat-containing protein"/>
    <property type="match status" value="1"/>
</dbReference>
<feature type="repeat" description="PPR" evidence="3">
    <location>
        <begin position="410"/>
        <end position="444"/>
    </location>
</feature>
<dbReference type="InterPro" id="IPR011990">
    <property type="entry name" value="TPR-like_helical_dom_sf"/>
</dbReference>
<dbReference type="FunFam" id="1.25.40.10:FF:000285">
    <property type="entry name" value="Pentatricopeptide repeat-containing protein, chloroplastic"/>
    <property type="match status" value="1"/>
</dbReference>
<dbReference type="InterPro" id="IPR002885">
    <property type="entry name" value="PPR_rpt"/>
</dbReference>
<evidence type="ECO:0000256" key="1">
    <source>
        <dbReference type="ARBA" id="ARBA00006643"/>
    </source>
</evidence>
<dbReference type="GO" id="GO:0009451">
    <property type="term" value="P:RNA modification"/>
    <property type="evidence" value="ECO:0007669"/>
    <property type="project" value="InterPro"/>
</dbReference>
<feature type="repeat" description="PPR" evidence="3">
    <location>
        <begin position="228"/>
        <end position="262"/>
    </location>
</feature>
<gene>
    <name evidence="5" type="ORF">Sjap_011396</name>
</gene>
<organism evidence="5 6">
    <name type="scientific">Stephania japonica</name>
    <dbReference type="NCBI Taxonomy" id="461633"/>
    <lineage>
        <taxon>Eukaryota</taxon>
        <taxon>Viridiplantae</taxon>
        <taxon>Streptophyta</taxon>
        <taxon>Embryophyta</taxon>
        <taxon>Tracheophyta</taxon>
        <taxon>Spermatophyta</taxon>
        <taxon>Magnoliopsida</taxon>
        <taxon>Ranunculales</taxon>
        <taxon>Menispermaceae</taxon>
        <taxon>Menispermoideae</taxon>
        <taxon>Cissampelideae</taxon>
        <taxon>Stephania</taxon>
    </lineage>
</organism>
<protein>
    <recommendedName>
        <fullName evidence="4">DYW domain-containing protein</fullName>
    </recommendedName>
</protein>
<dbReference type="EMBL" id="JBBNAE010000004">
    <property type="protein sequence ID" value="KAK9130909.1"/>
    <property type="molecule type" value="Genomic_DNA"/>
</dbReference>
<dbReference type="AlphaFoldDB" id="A0AAP0JBK3"/>
<dbReference type="Pfam" id="PF01535">
    <property type="entry name" value="PPR"/>
    <property type="match status" value="6"/>
</dbReference>
<evidence type="ECO:0000256" key="2">
    <source>
        <dbReference type="ARBA" id="ARBA00022737"/>
    </source>
</evidence>
<name>A0AAP0JBK3_9MAGN</name>
<comment type="similarity">
    <text evidence="1">Belongs to the PPR family. PCMP-H subfamily.</text>
</comment>
<dbReference type="InterPro" id="IPR046960">
    <property type="entry name" value="PPR_At4g14850-like_plant"/>
</dbReference>
<dbReference type="PANTHER" id="PTHR24015:SF517">
    <property type="entry name" value="OS11G0256100 PROTEIN"/>
    <property type="match status" value="1"/>
</dbReference>
<feature type="domain" description="DYW" evidence="4">
    <location>
        <begin position="679"/>
        <end position="763"/>
    </location>
</feature>
<feature type="repeat" description="PPR" evidence="3">
    <location>
        <begin position="114"/>
        <end position="148"/>
    </location>
</feature>
<evidence type="ECO:0000259" key="4">
    <source>
        <dbReference type="Pfam" id="PF14432"/>
    </source>
</evidence>
<proteinExistence type="inferred from homology"/>
<keyword evidence="6" id="KW-1185">Reference proteome</keyword>
<dbReference type="Pfam" id="PF20431">
    <property type="entry name" value="E_motif"/>
    <property type="match status" value="1"/>
</dbReference>
<sequence>MHPKPQKWKLPSQTFAWNTAIANNPQNAISLYKQMQANSITPNNFTFPALLKAFASLTKQLCLCSTQQVHAHITHHGLVSDKFTACALGDAYGKCGCVDDARQLFDEMPSRTIDVVSWTALLSAYCLSGRANEGFGLYARMRRSDDPECRRGDAVCIGVLIVAVSANGVGGAGSWFLGCGRSVHSLVVKYGFETNTRLANSLVHMYTLGNDVDSALKVFDGISIELRDVVSWNSLISGLAANGEPKWALTMFEQMLSAGPVAVAPNRVTVIVILKACGELGCKDTSHWVHNYIATHHSSLLSIDDVVVVTALIDMHSRCGNLECAQKIFEGVQNKNVVCWSAMIAGYEQNSYPHESLRLFHRMVEGADDMEVQPNAVTMVSVISACSSIGASRPARMFHKYTTATGLDTDGRVSSALIDMYAKCGDIERARQVFDEMDDSRRTVVSWSAIIGAEGLHGEAKEALHLLSTMQGQGLKPNEITYVSVLSACSHAGLVEEGKFCFNNMQGANGSGISPTVKHFACMVDLLGRAGLLNEAYDLIHSMPIEPDVAVWGSLLAACKRHENVELGEVIEEKILRLDPNLVGHRILLANLYEDAGRLDDVRRMRVEIKRKGLRKIAGQSFIEVGNEVHRFISEDRSHHEWEMIYKELDVLDERVMNSTKADVGLEVELEGIITRCKYHSERLAIAYGLMTMRHCGYGNSDSKNTINRRCNPIRITKNLRVCVDCHVYTKLVSKVSMIELIVRDAHRFHHFKDGTCSCGDYW</sequence>
<dbReference type="PANTHER" id="PTHR24015">
    <property type="entry name" value="OS07G0578800 PROTEIN-RELATED"/>
    <property type="match status" value="1"/>
</dbReference>
<dbReference type="NCBIfam" id="TIGR00756">
    <property type="entry name" value="PPR"/>
    <property type="match status" value="4"/>
</dbReference>
<dbReference type="Pfam" id="PF14432">
    <property type="entry name" value="DYW_deaminase"/>
    <property type="match status" value="1"/>
</dbReference>
<dbReference type="Gene3D" id="1.25.40.10">
    <property type="entry name" value="Tetratricopeptide repeat domain"/>
    <property type="match status" value="5"/>
</dbReference>
<dbReference type="Pfam" id="PF13041">
    <property type="entry name" value="PPR_2"/>
    <property type="match status" value="2"/>
</dbReference>
<dbReference type="Proteomes" id="UP001417504">
    <property type="component" value="Unassembled WGS sequence"/>
</dbReference>
<evidence type="ECO:0000313" key="5">
    <source>
        <dbReference type="EMBL" id="KAK9130909.1"/>
    </source>
</evidence>
<dbReference type="InterPro" id="IPR032867">
    <property type="entry name" value="DYW_dom"/>
</dbReference>
<keyword evidence="2" id="KW-0677">Repeat</keyword>
<dbReference type="GO" id="GO:0003729">
    <property type="term" value="F:mRNA binding"/>
    <property type="evidence" value="ECO:0007669"/>
    <property type="project" value="UniProtKB-ARBA"/>
</dbReference>
<dbReference type="PROSITE" id="PS51375">
    <property type="entry name" value="PPR"/>
    <property type="match status" value="4"/>
</dbReference>
<dbReference type="InterPro" id="IPR046848">
    <property type="entry name" value="E_motif"/>
</dbReference>
<accession>A0AAP0JBK3</accession>
<comment type="caution">
    <text evidence="5">The sequence shown here is derived from an EMBL/GenBank/DDBJ whole genome shotgun (WGS) entry which is preliminary data.</text>
</comment>
<reference evidence="5 6" key="1">
    <citation type="submission" date="2024-01" db="EMBL/GenBank/DDBJ databases">
        <title>Genome assemblies of Stephania.</title>
        <authorList>
            <person name="Yang L."/>
        </authorList>
    </citation>
    <scope>NUCLEOTIDE SEQUENCE [LARGE SCALE GENOMIC DNA]</scope>
    <source>
        <strain evidence="5">QJT</strain>
        <tissue evidence="5">Leaf</tissue>
    </source>
</reference>